<dbReference type="PROSITE" id="PS50287">
    <property type="entry name" value="SRCR_2"/>
    <property type="match status" value="1"/>
</dbReference>
<dbReference type="InterPro" id="IPR001190">
    <property type="entry name" value="SRCR"/>
</dbReference>
<keyword evidence="7" id="KW-0472">Membrane</keyword>
<evidence type="ECO:0000256" key="1">
    <source>
        <dbReference type="ARBA" id="ARBA00004606"/>
    </source>
</evidence>
<dbReference type="EnsemblProtists" id="EKX37532">
    <property type="protein sequence ID" value="EKX37532"/>
    <property type="gene ID" value="GUITHDRAFT_144953"/>
</dbReference>
<feature type="domain" description="PA14" evidence="12">
    <location>
        <begin position="989"/>
        <end position="1140"/>
    </location>
</feature>
<evidence type="ECO:0000256" key="2">
    <source>
        <dbReference type="ARBA" id="ARBA00022692"/>
    </source>
</evidence>
<proteinExistence type="predicted"/>
<gene>
    <name evidence="13" type="ORF">GUITHDRAFT_144953</name>
</gene>
<evidence type="ECO:0000256" key="9">
    <source>
        <dbReference type="ARBA" id="ARBA00023170"/>
    </source>
</evidence>
<dbReference type="SUPFAM" id="SSF56487">
    <property type="entry name" value="SRCR-like"/>
    <property type="match status" value="1"/>
</dbReference>
<feature type="compositionally biased region" description="Gly residues" evidence="10">
    <location>
        <begin position="171"/>
        <end position="180"/>
    </location>
</feature>
<dbReference type="OrthoDB" id="414716at2759"/>
<dbReference type="RefSeq" id="XP_005824512.1">
    <property type="nucleotide sequence ID" value="XM_005824455.1"/>
</dbReference>
<keyword evidence="9" id="KW-0675">Receptor</keyword>
<keyword evidence="8" id="KW-1015">Disulfide bond</keyword>
<keyword evidence="5" id="KW-0735">Signal-anchor</keyword>
<dbReference type="EMBL" id="JH993058">
    <property type="protein sequence ID" value="EKX37532.1"/>
    <property type="molecule type" value="Genomic_DNA"/>
</dbReference>
<dbReference type="PaxDb" id="55529-EKX37532"/>
<evidence type="ECO:0000256" key="7">
    <source>
        <dbReference type="ARBA" id="ARBA00023136"/>
    </source>
</evidence>
<evidence type="ECO:0008006" key="16">
    <source>
        <dbReference type="Google" id="ProtNLM"/>
    </source>
</evidence>
<accession>L1IN61</accession>
<evidence type="ECO:0000256" key="5">
    <source>
        <dbReference type="ARBA" id="ARBA00022968"/>
    </source>
</evidence>
<dbReference type="PROSITE" id="PS51820">
    <property type="entry name" value="PA14"/>
    <property type="match status" value="5"/>
</dbReference>
<dbReference type="GeneID" id="17294220"/>
<dbReference type="Pfam" id="PF01391">
    <property type="entry name" value="Collagen"/>
    <property type="match status" value="1"/>
</dbReference>
<organism evidence="13">
    <name type="scientific">Guillardia theta (strain CCMP2712)</name>
    <name type="common">Cryptophyte</name>
    <dbReference type="NCBI Taxonomy" id="905079"/>
    <lineage>
        <taxon>Eukaryota</taxon>
        <taxon>Cryptophyceae</taxon>
        <taxon>Pyrenomonadales</taxon>
        <taxon>Geminigeraceae</taxon>
        <taxon>Guillardia</taxon>
    </lineage>
</organism>
<reference evidence="14" key="3">
    <citation type="submission" date="2015-06" db="UniProtKB">
        <authorList>
            <consortium name="EnsemblProtists"/>
        </authorList>
    </citation>
    <scope>IDENTIFICATION</scope>
</reference>
<feature type="domain" description="PA14" evidence="12">
    <location>
        <begin position="832"/>
        <end position="992"/>
    </location>
</feature>
<sequence length="1300" mass="141961">MAFGRQRAVAAIGMLVLAGLVLMAATGSKKAFELLGISNGMSGDMQNTFAGISDADQSPVIPKAFMQEESQSKRRMKRLKSALTKSLKMSENLDAAEKGLKEYVASTVSDVKREVVEFNTKESDDIKAQYHEIQGLPGPPGLPGMNGNPGLNGLDGASGPQGPRGIQGPPGVMGGPGEQGPMGLDGNKTARLPAPPDHGQGDRGQEGLIGPNGISGPSGADGLQGSGEQPVLASRPHSLAGEAPADDGWTPGRYFCPGGGDAWTRLVDCDFSSCRLETHYNGVWGTVCLYGFTQLSAQVVCRSLGFEEGGKAIKKGGGQGPIWLSHVACAGSELDIGDCPKSCGGEECTHSDDVGVCCWGLNNDQLGERKNVRPIFKTVRHLREECYIPDKCVESYKEDKVVVRGSCLDPLDPEEEPSWSQSMRQGEWERFDNGECDDNQEMCCLHECKLNPNEIASLSIPEKFSVTLFSDKYFQGNKITYVGPRDINCLSWEGWKDRAKSMLITSAVKRPRSSWTVRFYEADDTLQYMPSLLALYHIGSTTIPYINFQGTSELRKLKYFEHLPSSNFMAIFYGNVLVQRGGEYQWCTTSSDGSQLWIDGNLVVDNDGRHEEKHVCGTYEVSNGLVPVEVRGFLSTGNFVLHAFWKGHDTGENFMLLRSEDATGNLPKEPMESDWGVRTFSSPKALHQIPDVPMVKMIGEQTGLEEVDMEDMSELQSLIPNTPTNNVLWIFYGSLLVVKAGDYQICTTSSDGSRVLLAGRLLVENNGEHTEHRECAVTQLDAGSHELTLEGFVGSGRLHAELRYSGPDTGGAELLVKSLGSSAGNLPNLPNKPSSSFLVRIYQSHVSKLDYTPALGLLQFVGQGNSEYINFYDRSEFQSIVPSTPEYNYVWAVYGKLSVGAAGTYRMCVTSNEGSLLYVKEVLVVDNDGSHGARQECGELELSKGSHTVFLTGFKYEGDASLIAQYAGPDTGNVLRYLTCSSAWAPQKPAASSWTLRVFKGADLYNMADAYWRYLTYVGQGSVQDLYFTRTQDFKQIVGDTPSSQFAWVFYGMVDIKGPGSYTFCSTSEDGSFLYVDNQLVASNDGTHNVQRKCGSISLAVGSFAIRIEGFLRSGEAYQVATYSGPDTRNLDQRMVSTPVESLPAIPPPSKWTMYLYKASSYLSRVPDMSSLQFVDKATISTVYFGDLNDLRRIIPSCPEGNYAWAVYGKVRVTEEGSYSFCSTSDDGSYVYVDGRTILENDYEHPPRKVCGSITLSAGDHKVLLTGYQGNGGVYQLLTYSGPDTRGVERNVPSVDGTKF</sequence>
<evidence type="ECO:0000259" key="12">
    <source>
        <dbReference type="PROSITE" id="PS51820"/>
    </source>
</evidence>
<evidence type="ECO:0000256" key="8">
    <source>
        <dbReference type="ARBA" id="ARBA00023157"/>
    </source>
</evidence>
<dbReference type="GO" id="GO:0016020">
    <property type="term" value="C:membrane"/>
    <property type="evidence" value="ECO:0007669"/>
    <property type="project" value="UniProtKB-SubCell"/>
</dbReference>
<keyword evidence="4" id="KW-0677">Repeat</keyword>
<dbReference type="InterPro" id="IPR008160">
    <property type="entry name" value="Collagen"/>
</dbReference>
<keyword evidence="15" id="KW-1185">Reference proteome</keyword>
<protein>
    <recommendedName>
        <fullName evidence="16">PA14 domain-containing protein</fullName>
    </recommendedName>
</protein>
<evidence type="ECO:0000313" key="14">
    <source>
        <dbReference type="EnsemblProtists" id="EKX37532"/>
    </source>
</evidence>
<evidence type="ECO:0000313" key="15">
    <source>
        <dbReference type="Proteomes" id="UP000011087"/>
    </source>
</evidence>
<dbReference type="InterPro" id="IPR036772">
    <property type="entry name" value="SRCR-like_dom_sf"/>
</dbReference>
<evidence type="ECO:0000256" key="4">
    <source>
        <dbReference type="ARBA" id="ARBA00022737"/>
    </source>
</evidence>
<dbReference type="SUPFAM" id="SSF56988">
    <property type="entry name" value="Anthrax protective antigen"/>
    <property type="match status" value="2"/>
</dbReference>
<dbReference type="Gene3D" id="2.60.20.10">
    <property type="entry name" value="Crystallins"/>
    <property type="match status" value="1"/>
</dbReference>
<dbReference type="Pfam" id="PF00530">
    <property type="entry name" value="SRCR"/>
    <property type="match status" value="1"/>
</dbReference>
<feature type="compositionally biased region" description="Low complexity" evidence="10">
    <location>
        <begin position="143"/>
        <end position="170"/>
    </location>
</feature>
<comment type="subcellular location">
    <subcellularLocation>
        <location evidence="1">Membrane</location>
        <topology evidence="1">Single-pass type II membrane protein</topology>
    </subcellularLocation>
</comment>
<keyword evidence="6" id="KW-1133">Transmembrane helix</keyword>
<name>L1IN61_GUITC</name>
<dbReference type="Gene3D" id="2.60.120.380">
    <property type="match status" value="3"/>
</dbReference>
<dbReference type="SMART" id="SM00202">
    <property type="entry name" value="SR"/>
    <property type="match status" value="1"/>
</dbReference>
<evidence type="ECO:0000256" key="3">
    <source>
        <dbReference type="ARBA" id="ARBA00022729"/>
    </source>
</evidence>
<feature type="region of interest" description="Disordered" evidence="10">
    <location>
        <begin position="132"/>
        <end position="232"/>
    </location>
</feature>
<dbReference type="PRINTS" id="PR00258">
    <property type="entry name" value="SPERACTRCPTR"/>
</dbReference>
<dbReference type="eggNOG" id="ENOG502S77T">
    <property type="taxonomic scope" value="Eukaryota"/>
</dbReference>
<evidence type="ECO:0000256" key="6">
    <source>
        <dbReference type="ARBA" id="ARBA00022989"/>
    </source>
</evidence>
<feature type="domain" description="PA14" evidence="12">
    <location>
        <begin position="510"/>
        <end position="661"/>
    </location>
</feature>
<reference evidence="13 15" key="1">
    <citation type="journal article" date="2012" name="Nature">
        <title>Algal genomes reveal evolutionary mosaicism and the fate of nucleomorphs.</title>
        <authorList>
            <consortium name="DOE Joint Genome Institute"/>
            <person name="Curtis B.A."/>
            <person name="Tanifuji G."/>
            <person name="Burki F."/>
            <person name="Gruber A."/>
            <person name="Irimia M."/>
            <person name="Maruyama S."/>
            <person name="Arias M.C."/>
            <person name="Ball S.G."/>
            <person name="Gile G.H."/>
            <person name="Hirakawa Y."/>
            <person name="Hopkins J.F."/>
            <person name="Kuo A."/>
            <person name="Rensing S.A."/>
            <person name="Schmutz J."/>
            <person name="Symeonidi A."/>
            <person name="Elias M."/>
            <person name="Eveleigh R.J."/>
            <person name="Herman E.K."/>
            <person name="Klute M.J."/>
            <person name="Nakayama T."/>
            <person name="Obornik M."/>
            <person name="Reyes-Prieto A."/>
            <person name="Armbrust E.V."/>
            <person name="Aves S.J."/>
            <person name="Beiko R.G."/>
            <person name="Coutinho P."/>
            <person name="Dacks J.B."/>
            <person name="Durnford D.G."/>
            <person name="Fast N.M."/>
            <person name="Green B.R."/>
            <person name="Grisdale C.J."/>
            <person name="Hempel F."/>
            <person name="Henrissat B."/>
            <person name="Hoppner M.P."/>
            <person name="Ishida K."/>
            <person name="Kim E."/>
            <person name="Koreny L."/>
            <person name="Kroth P.G."/>
            <person name="Liu Y."/>
            <person name="Malik S.B."/>
            <person name="Maier U.G."/>
            <person name="McRose D."/>
            <person name="Mock T."/>
            <person name="Neilson J.A."/>
            <person name="Onodera N.T."/>
            <person name="Poole A.M."/>
            <person name="Pritham E.J."/>
            <person name="Richards T.A."/>
            <person name="Rocap G."/>
            <person name="Roy S.W."/>
            <person name="Sarai C."/>
            <person name="Schaack S."/>
            <person name="Shirato S."/>
            <person name="Slamovits C.H."/>
            <person name="Spencer D.F."/>
            <person name="Suzuki S."/>
            <person name="Worden A.Z."/>
            <person name="Zauner S."/>
            <person name="Barry K."/>
            <person name="Bell C."/>
            <person name="Bharti A.K."/>
            <person name="Crow J.A."/>
            <person name="Grimwood J."/>
            <person name="Kramer R."/>
            <person name="Lindquist E."/>
            <person name="Lucas S."/>
            <person name="Salamov A."/>
            <person name="McFadden G.I."/>
            <person name="Lane C.E."/>
            <person name="Keeling P.J."/>
            <person name="Gray M.W."/>
            <person name="Grigoriev I.V."/>
            <person name="Archibald J.M."/>
        </authorList>
    </citation>
    <scope>NUCLEOTIDE SEQUENCE</scope>
    <source>
        <strain evidence="13 15">CCMP2712</strain>
    </source>
</reference>
<dbReference type="Proteomes" id="UP000011087">
    <property type="component" value="Unassembled WGS sequence"/>
</dbReference>
<dbReference type="PANTHER" id="PTHR19331">
    <property type="entry name" value="SCAVENGER RECEPTOR DOMAIN-CONTAINING"/>
    <property type="match status" value="1"/>
</dbReference>
<dbReference type="InterPro" id="IPR011658">
    <property type="entry name" value="PA14_dom"/>
</dbReference>
<evidence type="ECO:0000256" key="10">
    <source>
        <dbReference type="SAM" id="MobiDB-lite"/>
    </source>
</evidence>
<feature type="domain" description="PA14" evidence="12">
    <location>
        <begin position="670"/>
        <end position="819"/>
    </location>
</feature>
<dbReference type="PANTHER" id="PTHR19331:SF487">
    <property type="entry name" value="SOLUBLE SCAVENGER RECEPTOR CYSTEINE-RICH DOMAIN-CONTAINING PROTEIN SSC5D"/>
    <property type="match status" value="1"/>
</dbReference>
<evidence type="ECO:0000313" key="13">
    <source>
        <dbReference type="EMBL" id="EKX37532.1"/>
    </source>
</evidence>
<dbReference type="Gene3D" id="3.10.250.10">
    <property type="entry name" value="SRCR-like domain"/>
    <property type="match status" value="1"/>
</dbReference>
<dbReference type="HOGENOM" id="CLU_261571_0_0_1"/>
<dbReference type="InterPro" id="IPR037524">
    <property type="entry name" value="PA14/GLEYA"/>
</dbReference>
<dbReference type="SMART" id="SM00758">
    <property type="entry name" value="PA14"/>
    <property type="match status" value="4"/>
</dbReference>
<feature type="domain" description="SRCR" evidence="11">
    <location>
        <begin position="264"/>
        <end position="359"/>
    </location>
</feature>
<dbReference type="Pfam" id="PF07691">
    <property type="entry name" value="PA14"/>
    <property type="match status" value="2"/>
</dbReference>
<dbReference type="KEGG" id="gtt:GUITHDRAFT_144953"/>
<reference evidence="15" key="2">
    <citation type="submission" date="2012-11" db="EMBL/GenBank/DDBJ databases">
        <authorList>
            <person name="Kuo A."/>
            <person name="Curtis B.A."/>
            <person name="Tanifuji G."/>
            <person name="Burki F."/>
            <person name="Gruber A."/>
            <person name="Irimia M."/>
            <person name="Maruyama S."/>
            <person name="Arias M.C."/>
            <person name="Ball S.G."/>
            <person name="Gile G.H."/>
            <person name="Hirakawa Y."/>
            <person name="Hopkins J.F."/>
            <person name="Rensing S.A."/>
            <person name="Schmutz J."/>
            <person name="Symeonidi A."/>
            <person name="Elias M."/>
            <person name="Eveleigh R.J."/>
            <person name="Herman E.K."/>
            <person name="Klute M.J."/>
            <person name="Nakayama T."/>
            <person name="Obornik M."/>
            <person name="Reyes-Prieto A."/>
            <person name="Armbrust E.V."/>
            <person name="Aves S.J."/>
            <person name="Beiko R.G."/>
            <person name="Coutinho P."/>
            <person name="Dacks J.B."/>
            <person name="Durnford D.G."/>
            <person name="Fast N.M."/>
            <person name="Green B.R."/>
            <person name="Grisdale C."/>
            <person name="Hempe F."/>
            <person name="Henrissat B."/>
            <person name="Hoppner M.P."/>
            <person name="Ishida K.-I."/>
            <person name="Kim E."/>
            <person name="Koreny L."/>
            <person name="Kroth P.G."/>
            <person name="Liu Y."/>
            <person name="Malik S.-B."/>
            <person name="Maier U.G."/>
            <person name="McRose D."/>
            <person name="Mock T."/>
            <person name="Neilson J.A."/>
            <person name="Onodera N.T."/>
            <person name="Poole A.M."/>
            <person name="Pritham E.J."/>
            <person name="Richards T.A."/>
            <person name="Rocap G."/>
            <person name="Roy S.W."/>
            <person name="Sarai C."/>
            <person name="Schaack S."/>
            <person name="Shirato S."/>
            <person name="Slamovits C.H."/>
            <person name="Spencer D.F."/>
            <person name="Suzuki S."/>
            <person name="Worden A.Z."/>
            <person name="Zauner S."/>
            <person name="Barry K."/>
            <person name="Bell C."/>
            <person name="Bharti A.K."/>
            <person name="Crow J.A."/>
            <person name="Grimwood J."/>
            <person name="Kramer R."/>
            <person name="Lindquist E."/>
            <person name="Lucas S."/>
            <person name="Salamov A."/>
            <person name="McFadden G.I."/>
            <person name="Lane C.E."/>
            <person name="Keeling P.J."/>
            <person name="Gray M.W."/>
            <person name="Grigoriev I.V."/>
            <person name="Archibald J.M."/>
        </authorList>
    </citation>
    <scope>NUCLEOTIDE SEQUENCE</scope>
    <source>
        <strain evidence="15">CCMP2712</strain>
    </source>
</reference>
<keyword evidence="2" id="KW-0812">Transmembrane</keyword>
<feature type="domain" description="PA14" evidence="12">
    <location>
        <begin position="1147"/>
        <end position="1296"/>
    </location>
</feature>
<evidence type="ECO:0000259" key="11">
    <source>
        <dbReference type="PROSITE" id="PS50287"/>
    </source>
</evidence>
<keyword evidence="3" id="KW-0732">Signal</keyword>